<dbReference type="Gene3D" id="1.10.530.40">
    <property type="match status" value="1"/>
</dbReference>
<name>A0ABV8LTB2_9ACTN</name>
<keyword evidence="2" id="KW-0081">Bacteriolytic enzyme</keyword>
<organism evidence="3 4">
    <name type="scientific">Hamadaea flava</name>
    <dbReference type="NCBI Taxonomy" id="1742688"/>
    <lineage>
        <taxon>Bacteria</taxon>
        <taxon>Bacillati</taxon>
        <taxon>Actinomycetota</taxon>
        <taxon>Actinomycetes</taxon>
        <taxon>Micromonosporales</taxon>
        <taxon>Micromonosporaceae</taxon>
        <taxon>Hamadaea</taxon>
    </lineage>
</organism>
<sequence>MTDKNIILQRLTSDGKEISGIAAQVTGDPDTVRRARDAYSSGATTTLALRADLVQTVAGLHPWSGLAASRCFGLVDVILTELEAIGTSLTAVADRLVDVESALRAANGAVADVQRRFATFRNAVTAQLANAAPADLITIEGQAVTTGNALRAEARTVRANLVAALQAALAALLTAHQGLDAAVKAAEARCPFTTKYGGSFEKMLESHEAKRTDIYDDNGPKPGGFATTATGVNLMLAGFQKKFYEALKAYPGGDIRADEVADEKSYQALIRSEMAKAPNDPTRRRISLQQAAVLNEQSLARTLGEVFDAGLDRGRFAQLSAPVQAAIKDAAYNGITPFSETRATDPRRNLGEHGAAYYINRGELEKAAEVLEKWGAWAAVNVINKKGQVVPRPQRLGGLATRFKELAQILRNGC</sequence>
<evidence type="ECO:0000313" key="4">
    <source>
        <dbReference type="Proteomes" id="UP001595816"/>
    </source>
</evidence>
<accession>A0ABV8LTB2</accession>
<dbReference type="EMBL" id="JBHSAY010000009">
    <property type="protein sequence ID" value="MFC4133064.1"/>
    <property type="molecule type" value="Genomic_DNA"/>
</dbReference>
<evidence type="ECO:0000256" key="1">
    <source>
        <dbReference type="ARBA" id="ARBA00022529"/>
    </source>
</evidence>
<keyword evidence="4" id="KW-1185">Reference proteome</keyword>
<keyword evidence="1" id="KW-0929">Antimicrobial</keyword>
<evidence type="ECO:0000313" key="3">
    <source>
        <dbReference type="EMBL" id="MFC4133064.1"/>
    </source>
</evidence>
<reference evidence="4" key="1">
    <citation type="journal article" date="2019" name="Int. J. Syst. Evol. Microbiol.">
        <title>The Global Catalogue of Microorganisms (GCM) 10K type strain sequencing project: providing services to taxonomists for standard genome sequencing and annotation.</title>
        <authorList>
            <consortium name="The Broad Institute Genomics Platform"/>
            <consortium name="The Broad Institute Genome Sequencing Center for Infectious Disease"/>
            <person name="Wu L."/>
            <person name="Ma J."/>
        </authorList>
    </citation>
    <scope>NUCLEOTIDE SEQUENCE [LARGE SCALE GENOMIC DNA]</scope>
    <source>
        <strain evidence="4">CGMCC 4.7289</strain>
    </source>
</reference>
<evidence type="ECO:0000256" key="2">
    <source>
        <dbReference type="ARBA" id="ARBA00022638"/>
    </source>
</evidence>
<dbReference type="Proteomes" id="UP001595816">
    <property type="component" value="Unassembled WGS sequence"/>
</dbReference>
<protein>
    <submittedName>
        <fullName evidence="3">Uncharacterized protein</fullName>
    </submittedName>
</protein>
<dbReference type="InterPro" id="IPR023347">
    <property type="entry name" value="Lysozyme_dom_sf"/>
</dbReference>
<gene>
    <name evidence="3" type="ORF">ACFOZ4_20825</name>
</gene>
<comment type="caution">
    <text evidence="3">The sequence shown here is derived from an EMBL/GenBank/DDBJ whole genome shotgun (WGS) entry which is preliminary data.</text>
</comment>
<proteinExistence type="predicted"/>
<dbReference type="RefSeq" id="WP_253751850.1">
    <property type="nucleotide sequence ID" value="NZ_JAMZDZ010000001.1"/>
</dbReference>